<reference evidence="3" key="1">
    <citation type="journal article" date="2019" name="Int. J. Syst. Evol. Microbiol.">
        <title>The Global Catalogue of Microorganisms (GCM) 10K type strain sequencing project: providing services to taxonomists for standard genome sequencing and annotation.</title>
        <authorList>
            <consortium name="The Broad Institute Genomics Platform"/>
            <consortium name="The Broad Institute Genome Sequencing Center for Infectious Disease"/>
            <person name="Wu L."/>
            <person name="Ma J."/>
        </authorList>
    </citation>
    <scope>NUCLEOTIDE SEQUENCE [LARGE SCALE GENOMIC DNA]</scope>
    <source>
        <strain evidence="3">KCTC 52487</strain>
    </source>
</reference>
<evidence type="ECO:0000313" key="3">
    <source>
        <dbReference type="Proteomes" id="UP001595379"/>
    </source>
</evidence>
<dbReference type="Pfam" id="PF00535">
    <property type="entry name" value="Glycos_transf_2"/>
    <property type="match status" value="1"/>
</dbReference>
<dbReference type="EC" id="2.4.-.-" evidence="2"/>
<name>A0ABV6ZVH3_9PROT</name>
<keyword evidence="3" id="KW-1185">Reference proteome</keyword>
<dbReference type="RefSeq" id="WP_343164779.1">
    <property type="nucleotide sequence ID" value="NZ_JBHRSV010000003.1"/>
</dbReference>
<feature type="domain" description="Glycosyltransferase 2-like" evidence="1">
    <location>
        <begin position="5"/>
        <end position="98"/>
    </location>
</feature>
<dbReference type="EMBL" id="JBHRSV010000003">
    <property type="protein sequence ID" value="MFC2925442.1"/>
    <property type="molecule type" value="Genomic_DNA"/>
</dbReference>
<protein>
    <submittedName>
        <fullName evidence="2">Glycosyltransferase</fullName>
        <ecNumber evidence="2">2.4.-.-</ecNumber>
    </submittedName>
</protein>
<dbReference type="Proteomes" id="UP001595379">
    <property type="component" value="Unassembled WGS sequence"/>
</dbReference>
<dbReference type="Gene3D" id="3.90.550.10">
    <property type="entry name" value="Spore Coat Polysaccharide Biosynthesis Protein SpsA, Chain A"/>
    <property type="match status" value="1"/>
</dbReference>
<gene>
    <name evidence="2" type="ORF">ACFOOR_04935</name>
</gene>
<keyword evidence="2" id="KW-0808">Transferase</keyword>
<dbReference type="InterPro" id="IPR001173">
    <property type="entry name" value="Glyco_trans_2-like"/>
</dbReference>
<comment type="caution">
    <text evidence="2">The sequence shown here is derived from an EMBL/GenBank/DDBJ whole genome shotgun (WGS) entry which is preliminary data.</text>
</comment>
<sequence>MRFLILTPVLNGARYLDAALQSVRAQYHQDWKLIVCDGGSSDGTLDIARRHASEDQRITVESASDAGMYDALRRQFDRFSGRAEVLSWLNSDDLYTPWALIEADAAFVRGALWVTGLPGLFDNHGRLRAVLPCGENRRSDILAGRRHDGFLGAIQQESVFFSTALYADLTPIERDIFATQTLAGDFHLWRCFARRAELVTLSSVLGGFRLHSKNRSRLNPEVYESEVAALGATQPPRLIARLWRYLHNRSAARAAFKAYETAAAELANEVSSIQR</sequence>
<evidence type="ECO:0000313" key="2">
    <source>
        <dbReference type="EMBL" id="MFC2925442.1"/>
    </source>
</evidence>
<accession>A0ABV6ZVH3</accession>
<organism evidence="2 3">
    <name type="scientific">Hyphobacterium vulgare</name>
    <dbReference type="NCBI Taxonomy" id="1736751"/>
    <lineage>
        <taxon>Bacteria</taxon>
        <taxon>Pseudomonadati</taxon>
        <taxon>Pseudomonadota</taxon>
        <taxon>Alphaproteobacteria</taxon>
        <taxon>Maricaulales</taxon>
        <taxon>Maricaulaceae</taxon>
        <taxon>Hyphobacterium</taxon>
    </lineage>
</organism>
<evidence type="ECO:0000259" key="1">
    <source>
        <dbReference type="Pfam" id="PF00535"/>
    </source>
</evidence>
<keyword evidence="2" id="KW-0328">Glycosyltransferase</keyword>
<dbReference type="GO" id="GO:0016757">
    <property type="term" value="F:glycosyltransferase activity"/>
    <property type="evidence" value="ECO:0007669"/>
    <property type="project" value="UniProtKB-KW"/>
</dbReference>
<proteinExistence type="predicted"/>
<dbReference type="InterPro" id="IPR029044">
    <property type="entry name" value="Nucleotide-diphossugar_trans"/>
</dbReference>
<dbReference type="SUPFAM" id="SSF53448">
    <property type="entry name" value="Nucleotide-diphospho-sugar transferases"/>
    <property type="match status" value="1"/>
</dbReference>